<gene>
    <name evidence="1" type="ORF">ADICYQ_3370</name>
</gene>
<organism evidence="1 2">
    <name type="scientific">Cyclobacterium qasimii M12-11B</name>
    <dbReference type="NCBI Taxonomy" id="641524"/>
    <lineage>
        <taxon>Bacteria</taxon>
        <taxon>Pseudomonadati</taxon>
        <taxon>Bacteroidota</taxon>
        <taxon>Cytophagia</taxon>
        <taxon>Cytophagales</taxon>
        <taxon>Cyclobacteriaceae</taxon>
        <taxon>Cyclobacterium</taxon>
    </lineage>
</organism>
<proteinExistence type="predicted"/>
<dbReference type="AlphaFoldDB" id="S7VDD9"/>
<sequence length="41" mass="5053">MHGQETNRVKLELISFTYFRYWVFYHSKTLPTICKLLLFLD</sequence>
<name>S7VDD9_9BACT</name>
<protein>
    <submittedName>
        <fullName evidence="1">Uncharacterized protein</fullName>
    </submittedName>
</protein>
<dbReference type="Proteomes" id="UP000014974">
    <property type="component" value="Unassembled WGS sequence"/>
</dbReference>
<accession>S7VDD9</accession>
<evidence type="ECO:0000313" key="2">
    <source>
        <dbReference type="Proteomes" id="UP000014974"/>
    </source>
</evidence>
<dbReference type="STRING" id="641524.ADICYQ_3370"/>
<dbReference type="EMBL" id="ATNM01000118">
    <property type="protein sequence ID" value="EPR67582.1"/>
    <property type="molecule type" value="Genomic_DNA"/>
</dbReference>
<reference evidence="1 2" key="1">
    <citation type="journal article" date="2013" name="Genome Announc.">
        <title>Draft Genome Sequence of Cyclobacterium qasimii Strain M12-11BT, Isolated from Arctic Marine Sediment.</title>
        <authorList>
            <person name="Shivaji S."/>
            <person name="Ara S."/>
            <person name="Singh A."/>
            <person name="Kumar Pinnaka A."/>
        </authorList>
    </citation>
    <scope>NUCLEOTIDE SEQUENCE [LARGE SCALE GENOMIC DNA]</scope>
    <source>
        <strain evidence="1 2">M12-11B</strain>
    </source>
</reference>
<comment type="caution">
    <text evidence="1">The sequence shown here is derived from an EMBL/GenBank/DDBJ whole genome shotgun (WGS) entry which is preliminary data.</text>
</comment>
<evidence type="ECO:0000313" key="1">
    <source>
        <dbReference type="EMBL" id="EPR67582.1"/>
    </source>
</evidence>